<reference evidence="3 4" key="1">
    <citation type="submission" date="2019-06" db="EMBL/GenBank/DDBJ databases">
        <title>Saccharibacillus brassicae sp. nov., an endophytic bacterium isolated from Chinese cabbage seeds (Brassica pekinensis).</title>
        <authorList>
            <person name="Jiang L."/>
            <person name="Lee J."/>
            <person name="Kim S.W."/>
        </authorList>
    </citation>
    <scope>NUCLEOTIDE SEQUENCE [LARGE SCALE GENOMIC DNA]</scope>
    <source>
        <strain evidence="4">KCTC 43072 / ATSA2</strain>
    </source>
</reference>
<proteinExistence type="predicted"/>
<dbReference type="Proteomes" id="UP000316968">
    <property type="component" value="Chromosome"/>
</dbReference>
<keyword evidence="1" id="KW-0238">DNA-binding</keyword>
<evidence type="ECO:0000313" key="4">
    <source>
        <dbReference type="Proteomes" id="UP000316968"/>
    </source>
</evidence>
<dbReference type="Gene3D" id="1.10.10.10">
    <property type="entry name" value="Winged helix-like DNA-binding domain superfamily/Winged helix DNA-binding domain"/>
    <property type="match status" value="1"/>
</dbReference>
<dbReference type="GO" id="GO:0003677">
    <property type="term" value="F:DNA binding"/>
    <property type="evidence" value="ECO:0007669"/>
    <property type="project" value="UniProtKB-KW"/>
</dbReference>
<dbReference type="SMART" id="SM00347">
    <property type="entry name" value="HTH_MARR"/>
    <property type="match status" value="1"/>
</dbReference>
<evidence type="ECO:0000313" key="3">
    <source>
        <dbReference type="EMBL" id="QDH21101.1"/>
    </source>
</evidence>
<dbReference type="InterPro" id="IPR039422">
    <property type="entry name" value="MarR/SlyA-like"/>
</dbReference>
<dbReference type="RefSeq" id="WP_141447648.1">
    <property type="nucleotide sequence ID" value="NZ_CP041217.1"/>
</dbReference>
<dbReference type="GO" id="GO:0003700">
    <property type="term" value="F:DNA-binding transcription factor activity"/>
    <property type="evidence" value="ECO:0007669"/>
    <property type="project" value="InterPro"/>
</dbReference>
<dbReference type="GO" id="GO:0006950">
    <property type="term" value="P:response to stress"/>
    <property type="evidence" value="ECO:0007669"/>
    <property type="project" value="TreeGrafter"/>
</dbReference>
<feature type="domain" description="HTH marR-type" evidence="2">
    <location>
        <begin position="3"/>
        <end position="141"/>
    </location>
</feature>
<dbReference type="PRINTS" id="PR00598">
    <property type="entry name" value="HTHMARR"/>
</dbReference>
<dbReference type="InterPro" id="IPR000835">
    <property type="entry name" value="HTH_MarR-typ"/>
</dbReference>
<dbReference type="SUPFAM" id="SSF46785">
    <property type="entry name" value="Winged helix' DNA-binding domain"/>
    <property type="match status" value="1"/>
</dbReference>
<sequence length="142" mass="16125">MDHSALFQKVVAFISSVHEVSHELTKGVKSEDITPAQYKILEYMMFTQPVTPSDIADCVDLSLPNTSRELRKLLEKGLCEKAVDDADRRRQLFRLSANGQALMGRVFGQAQERFEQRIDGISAEEEQEIERALALLQRKLFG</sequence>
<accession>A0A4Y6UXK8</accession>
<dbReference type="KEGG" id="saca:FFV09_09705"/>
<dbReference type="InterPro" id="IPR036390">
    <property type="entry name" value="WH_DNA-bd_sf"/>
</dbReference>
<dbReference type="CDD" id="cd00090">
    <property type="entry name" value="HTH_ARSR"/>
    <property type="match status" value="1"/>
</dbReference>
<dbReference type="InterPro" id="IPR011991">
    <property type="entry name" value="ArsR-like_HTH"/>
</dbReference>
<name>A0A4Y6UXK8_SACBS</name>
<keyword evidence="4" id="KW-1185">Reference proteome</keyword>
<dbReference type="OrthoDB" id="2314798at2"/>
<organism evidence="3 4">
    <name type="scientific">Saccharibacillus brassicae</name>
    <dbReference type="NCBI Taxonomy" id="2583377"/>
    <lineage>
        <taxon>Bacteria</taxon>
        <taxon>Bacillati</taxon>
        <taxon>Bacillota</taxon>
        <taxon>Bacilli</taxon>
        <taxon>Bacillales</taxon>
        <taxon>Paenibacillaceae</taxon>
        <taxon>Saccharibacillus</taxon>
    </lineage>
</organism>
<evidence type="ECO:0000256" key="1">
    <source>
        <dbReference type="ARBA" id="ARBA00023125"/>
    </source>
</evidence>
<protein>
    <submittedName>
        <fullName evidence="3">MarR family transcriptional regulator</fullName>
    </submittedName>
</protein>
<dbReference type="AlphaFoldDB" id="A0A4Y6UXK8"/>
<dbReference type="Pfam" id="PF12802">
    <property type="entry name" value="MarR_2"/>
    <property type="match status" value="1"/>
</dbReference>
<dbReference type="PANTHER" id="PTHR33164:SF43">
    <property type="entry name" value="HTH-TYPE TRANSCRIPTIONAL REPRESSOR YETL"/>
    <property type="match status" value="1"/>
</dbReference>
<dbReference type="InterPro" id="IPR036388">
    <property type="entry name" value="WH-like_DNA-bd_sf"/>
</dbReference>
<dbReference type="EMBL" id="CP041217">
    <property type="protein sequence ID" value="QDH21101.1"/>
    <property type="molecule type" value="Genomic_DNA"/>
</dbReference>
<dbReference type="PROSITE" id="PS50995">
    <property type="entry name" value="HTH_MARR_2"/>
    <property type="match status" value="1"/>
</dbReference>
<dbReference type="PANTHER" id="PTHR33164">
    <property type="entry name" value="TRANSCRIPTIONAL REGULATOR, MARR FAMILY"/>
    <property type="match status" value="1"/>
</dbReference>
<gene>
    <name evidence="3" type="ORF">FFV09_09705</name>
</gene>
<evidence type="ECO:0000259" key="2">
    <source>
        <dbReference type="PROSITE" id="PS50995"/>
    </source>
</evidence>